<dbReference type="InterPro" id="IPR018496">
    <property type="entry name" value="PsdUridine_synth_RsuA/RluB_CS"/>
</dbReference>
<protein>
    <recommendedName>
        <fullName evidence="5">Pseudouridine synthase</fullName>
        <ecNumber evidence="5">5.4.99.-</ecNumber>
    </recommendedName>
</protein>
<evidence type="ECO:0000313" key="8">
    <source>
        <dbReference type="Proteomes" id="UP001526147"/>
    </source>
</evidence>
<gene>
    <name evidence="7" type="ORF">OIH86_25000</name>
</gene>
<sequence length="242" mass="27417">MRIDKLLSNIGFGSRKEVKQLLKKGVVKIDGQPVKDPKTHVDPDQQEVMVNEEVVEYKEFVYLLMNKPAGYLSATEDEYQETVIDLLEMEDAVLQPFPVGRLDKDTEGLLLLTNDGQLSHQLLSPKKHVPKTYYAVILGEVTNDDIAAFKKGVELDDGYVTKPANLEIKSSGNQSTIHVTITEGKFHQVKRMFESVGKKVTYLKRISMGPIVLDEEELKTGEYRELTEEEVQILREAKPIEL</sequence>
<organism evidence="7 8">
    <name type="scientific">Metabacillus halosaccharovorans</name>
    <dbReference type="NCBI Taxonomy" id="930124"/>
    <lineage>
        <taxon>Bacteria</taxon>
        <taxon>Bacillati</taxon>
        <taxon>Bacillota</taxon>
        <taxon>Bacilli</taxon>
        <taxon>Bacillales</taxon>
        <taxon>Bacillaceae</taxon>
        <taxon>Metabacillus</taxon>
    </lineage>
</organism>
<name>A0ABT3DPE6_9BACI</name>
<reference evidence="7 8" key="1">
    <citation type="submission" date="2022-10" db="EMBL/GenBank/DDBJ databases">
        <title>Draft genome assembly of moderately radiation resistant bacterium Metabacillus halosaccharovorans.</title>
        <authorList>
            <person name="Pal S."/>
            <person name="Gopinathan A."/>
        </authorList>
    </citation>
    <scope>NUCLEOTIDE SEQUENCE [LARGE SCALE GENOMIC DNA]</scope>
    <source>
        <strain evidence="7 8">VITHBRA001</strain>
    </source>
</reference>
<feature type="domain" description="RNA-binding S4" evidence="6">
    <location>
        <begin position="1"/>
        <end position="59"/>
    </location>
</feature>
<dbReference type="PANTHER" id="PTHR47683:SF4">
    <property type="entry name" value="PSEUDOURIDINE SYNTHASE"/>
    <property type="match status" value="1"/>
</dbReference>
<dbReference type="Gene3D" id="3.10.290.10">
    <property type="entry name" value="RNA-binding S4 domain"/>
    <property type="match status" value="1"/>
</dbReference>
<dbReference type="SUPFAM" id="SSF55120">
    <property type="entry name" value="Pseudouridine synthase"/>
    <property type="match status" value="1"/>
</dbReference>
<comment type="similarity">
    <text evidence="1 5">Belongs to the pseudouridine synthase RsuA family.</text>
</comment>
<dbReference type="SMART" id="SM00363">
    <property type="entry name" value="S4"/>
    <property type="match status" value="1"/>
</dbReference>
<dbReference type="InterPro" id="IPR042092">
    <property type="entry name" value="PsdUridine_s_RsuA/RluB/E/F_cat"/>
</dbReference>
<dbReference type="EMBL" id="JAOYEY010000052">
    <property type="protein sequence ID" value="MCV9888920.1"/>
    <property type="molecule type" value="Genomic_DNA"/>
</dbReference>
<dbReference type="PROSITE" id="PS01149">
    <property type="entry name" value="PSI_RSU"/>
    <property type="match status" value="1"/>
</dbReference>
<comment type="caution">
    <text evidence="7">The sequence shown here is derived from an EMBL/GenBank/DDBJ whole genome shotgun (WGS) entry which is preliminary data.</text>
</comment>
<dbReference type="InterPro" id="IPR006145">
    <property type="entry name" value="PsdUridine_synth_RsuA/RluA"/>
</dbReference>
<dbReference type="NCBIfam" id="TIGR00093">
    <property type="entry name" value="pseudouridine synthase"/>
    <property type="match status" value="1"/>
</dbReference>
<dbReference type="InterPro" id="IPR020103">
    <property type="entry name" value="PsdUridine_synth_cat_dom_sf"/>
</dbReference>
<evidence type="ECO:0000256" key="1">
    <source>
        <dbReference type="ARBA" id="ARBA00008348"/>
    </source>
</evidence>
<dbReference type="InterPro" id="IPR020094">
    <property type="entry name" value="TruA/RsuA/RluB/E/F_N"/>
</dbReference>
<evidence type="ECO:0000256" key="2">
    <source>
        <dbReference type="ARBA" id="ARBA00022884"/>
    </source>
</evidence>
<dbReference type="InterPro" id="IPR002942">
    <property type="entry name" value="S4_RNA-bd"/>
</dbReference>
<dbReference type="CDD" id="cd00165">
    <property type="entry name" value="S4"/>
    <property type="match status" value="1"/>
</dbReference>
<evidence type="ECO:0000256" key="3">
    <source>
        <dbReference type="ARBA" id="ARBA00023235"/>
    </source>
</evidence>
<evidence type="ECO:0000259" key="6">
    <source>
        <dbReference type="SMART" id="SM00363"/>
    </source>
</evidence>
<dbReference type="InterPro" id="IPR050343">
    <property type="entry name" value="RsuA_PseudoU_synthase"/>
</dbReference>
<dbReference type="PANTHER" id="PTHR47683">
    <property type="entry name" value="PSEUDOURIDINE SYNTHASE FAMILY PROTEIN-RELATED"/>
    <property type="match status" value="1"/>
</dbReference>
<evidence type="ECO:0000313" key="7">
    <source>
        <dbReference type="EMBL" id="MCV9888920.1"/>
    </source>
</evidence>
<keyword evidence="2 4" id="KW-0694">RNA-binding</keyword>
<dbReference type="EC" id="5.4.99.-" evidence="5"/>
<proteinExistence type="inferred from homology"/>
<dbReference type="CDD" id="cd02553">
    <property type="entry name" value="PseudoU_synth_RsuA"/>
    <property type="match status" value="1"/>
</dbReference>
<dbReference type="RefSeq" id="WP_264144932.1">
    <property type="nucleotide sequence ID" value="NZ_JAOYEY010000052.1"/>
</dbReference>
<dbReference type="SUPFAM" id="SSF55174">
    <property type="entry name" value="Alpha-L RNA-binding motif"/>
    <property type="match status" value="1"/>
</dbReference>
<dbReference type="Gene3D" id="3.30.70.580">
    <property type="entry name" value="Pseudouridine synthase I, catalytic domain, N-terminal subdomain"/>
    <property type="match status" value="1"/>
</dbReference>
<dbReference type="Proteomes" id="UP001526147">
    <property type="component" value="Unassembled WGS sequence"/>
</dbReference>
<dbReference type="Pfam" id="PF01479">
    <property type="entry name" value="S4"/>
    <property type="match status" value="1"/>
</dbReference>
<dbReference type="Pfam" id="PF00849">
    <property type="entry name" value="PseudoU_synth_2"/>
    <property type="match status" value="1"/>
</dbReference>
<dbReference type="PROSITE" id="PS50889">
    <property type="entry name" value="S4"/>
    <property type="match status" value="1"/>
</dbReference>
<evidence type="ECO:0000256" key="5">
    <source>
        <dbReference type="RuleBase" id="RU003887"/>
    </source>
</evidence>
<accession>A0ABT3DPE6</accession>
<dbReference type="InterPro" id="IPR036986">
    <property type="entry name" value="S4_RNA-bd_sf"/>
</dbReference>
<evidence type="ECO:0000256" key="4">
    <source>
        <dbReference type="PROSITE-ProRule" id="PRU00182"/>
    </source>
</evidence>
<dbReference type="InterPro" id="IPR000748">
    <property type="entry name" value="PsdUridine_synth_RsuA/RluB/E/F"/>
</dbReference>
<keyword evidence="8" id="KW-1185">Reference proteome</keyword>
<dbReference type="Gene3D" id="3.30.70.1560">
    <property type="entry name" value="Alpha-L RNA-binding motif"/>
    <property type="match status" value="1"/>
</dbReference>
<keyword evidence="3 5" id="KW-0413">Isomerase</keyword>